<comment type="caution">
    <text evidence="1">The sequence shown here is derived from an EMBL/GenBank/DDBJ whole genome shotgun (WGS) entry which is preliminary data.</text>
</comment>
<organism evidence="1 2">
    <name type="scientific">Persea americana</name>
    <name type="common">Avocado</name>
    <dbReference type="NCBI Taxonomy" id="3435"/>
    <lineage>
        <taxon>Eukaryota</taxon>
        <taxon>Viridiplantae</taxon>
        <taxon>Streptophyta</taxon>
        <taxon>Embryophyta</taxon>
        <taxon>Tracheophyta</taxon>
        <taxon>Spermatophyta</taxon>
        <taxon>Magnoliopsida</taxon>
        <taxon>Magnoliidae</taxon>
        <taxon>Laurales</taxon>
        <taxon>Lauraceae</taxon>
        <taxon>Persea</taxon>
    </lineage>
</organism>
<name>A0ACC2MWR8_PERAE</name>
<keyword evidence="2" id="KW-1185">Reference proteome</keyword>
<dbReference type="Proteomes" id="UP001234297">
    <property type="component" value="Chromosome 1"/>
</dbReference>
<gene>
    <name evidence="1" type="ORF">MRB53_003224</name>
</gene>
<sequence>MRRRFGFVGGGVMDLSLLETVFIECRFRLRSAFDSFSVASEAFSETGLVNMNGMIMLDEGFSFKSEASYGGGECVETDSTGRYVRYNEVLGRGAFKTVYKAFDEVDGIEVAWNQVKIDDVLQSPENLERLYSEVHLLKSLRHEKIIKFYNSWVDDGNKSVNIITELFTSGSLRQYRKKHKNVDMKAVKSWARQILRGLMYLHSHNPPILHRDLKCDNIFVNGNHGEIKIGDLGLATVMQQPTARSVIGTPEFMAPELYEEDYNELVDIYSFGMCMLEMVTFEYPYSECRNPAQIYKKVTSGIKPASLDKVKDPQVKQFIEKCLVPAAERLPAKELLKDPFLQCDNPKELVRDPLQLPNILPKIVHLPPSEPLSMDIDYDYKLASVSSSTKTGNGTPCSPRLEFQRTNRSYGFRLKGEKNEDNTVSLILRIADPCGKIKNIHFLFYLDSDTALSVAGEMVEQLELSNHDVAFIAEFIDFSIMKLVPHWKPSIDHPPCGPTNTCEESRPSEINRFSLGCAWEPFQGIPVEGQILSQLNSGVSFGGSGQQAHDVSLNMKSDEVMSHGDFNPSPSLANGEDIDSQVSALSEVSGEYAAVVGLVTDNDGTTECGGYSIGKSLSRCVSDIDLGAIDYAGYKMETNNANISESEITKRCSKNLEKPVLDISDFSNVPSFPNSSSCISLTEKDQDDELKIELDAIELQYQQWCQELVRMRKEAMESAKKRWLTKKNLTVA</sequence>
<dbReference type="EMBL" id="CM056809">
    <property type="protein sequence ID" value="KAJ8650201.1"/>
    <property type="molecule type" value="Genomic_DNA"/>
</dbReference>
<protein>
    <submittedName>
        <fullName evidence="1">Uncharacterized protein</fullName>
    </submittedName>
</protein>
<evidence type="ECO:0000313" key="1">
    <source>
        <dbReference type="EMBL" id="KAJ8650201.1"/>
    </source>
</evidence>
<reference evidence="1 2" key="1">
    <citation type="journal article" date="2022" name="Hortic Res">
        <title>A haplotype resolved chromosomal level avocado genome allows analysis of novel avocado genes.</title>
        <authorList>
            <person name="Nath O."/>
            <person name="Fletcher S.J."/>
            <person name="Hayward A."/>
            <person name="Shaw L.M."/>
            <person name="Masouleh A.K."/>
            <person name="Furtado A."/>
            <person name="Henry R.J."/>
            <person name="Mitter N."/>
        </authorList>
    </citation>
    <scope>NUCLEOTIDE SEQUENCE [LARGE SCALE GENOMIC DNA]</scope>
    <source>
        <strain evidence="2">cv. Hass</strain>
    </source>
</reference>
<evidence type="ECO:0000313" key="2">
    <source>
        <dbReference type="Proteomes" id="UP001234297"/>
    </source>
</evidence>
<proteinExistence type="predicted"/>
<accession>A0ACC2MWR8</accession>